<dbReference type="Gene3D" id="3.50.50.60">
    <property type="entry name" value="FAD/NAD(P)-binding domain"/>
    <property type="match status" value="2"/>
</dbReference>
<gene>
    <name evidence="20" type="primary">merA</name>
    <name evidence="20" type="ORF">ACFQE9_02420</name>
</gene>
<sequence length="485" mass="51762">MSKSTQYDLVILGGGAAAFAAITEASDRGLSTALVNTGLPLGGTCVNVGCVPSKHLLAVGEQAATPRENPFEAVQYSDGEPTVDWAAALDGTDDLVERFRQENYVDVAEHFETDIYEGYGRLVDDTTIQVVDGAHEGARITGEKVLVATGSSPWAPPIDGLQEADYYTSETILKERDLPESIAIIGGGYIALEWGQILHRVGVDVTILQRSDRVLSGMEGQLGREMQRAFEEDGIEVITGNDFQRVRPPAADGGAETVQSGVAVETVVDGTERTVTGDALFVATGVQPNSDGIGLESVGVEMNPDSTIHVDEHFQTTNPDVYAAGDVIGEPELETVAAKEGNHAVKNAFGDEGVSIDYDAVPAVVFTSPEVAAVGTTELEYMDEHGTCSCRTVQMEDVPRAKAVKNTDGLVQVVKHHETDEIVGVHMVGPRAADMIMEATLAVKFGLTVDDIIDTVHPFPTFSEAFKHACQAFRRDTSTMSCCVE</sequence>
<evidence type="ECO:0000256" key="17">
    <source>
        <dbReference type="RuleBase" id="RU003691"/>
    </source>
</evidence>
<evidence type="ECO:0000256" key="1">
    <source>
        <dbReference type="ARBA" id="ARBA00001974"/>
    </source>
</evidence>
<evidence type="ECO:0000256" key="4">
    <source>
        <dbReference type="ARBA" id="ARBA00012661"/>
    </source>
</evidence>
<dbReference type="PIRSF" id="PIRSF000350">
    <property type="entry name" value="Mercury_reductase_MerA"/>
    <property type="match status" value="1"/>
</dbReference>
<dbReference type="Pfam" id="PF02852">
    <property type="entry name" value="Pyr_redox_dim"/>
    <property type="match status" value="1"/>
</dbReference>
<dbReference type="GO" id="GO:0046872">
    <property type="term" value="F:metal ion binding"/>
    <property type="evidence" value="ECO:0007669"/>
    <property type="project" value="UniProtKB-KW"/>
</dbReference>
<evidence type="ECO:0000256" key="2">
    <source>
        <dbReference type="ARBA" id="ARBA00007532"/>
    </source>
</evidence>
<evidence type="ECO:0000256" key="3">
    <source>
        <dbReference type="ARBA" id="ARBA00011738"/>
    </source>
</evidence>
<dbReference type="InterPro" id="IPR036188">
    <property type="entry name" value="FAD/NAD-bd_sf"/>
</dbReference>
<evidence type="ECO:0000256" key="11">
    <source>
        <dbReference type="ARBA" id="ARBA00022914"/>
    </source>
</evidence>
<dbReference type="PANTHER" id="PTHR43014">
    <property type="entry name" value="MERCURIC REDUCTASE"/>
    <property type="match status" value="1"/>
</dbReference>
<evidence type="ECO:0000256" key="5">
    <source>
        <dbReference type="ARBA" id="ARBA00014791"/>
    </source>
</evidence>
<evidence type="ECO:0000256" key="8">
    <source>
        <dbReference type="ARBA" id="ARBA00022723"/>
    </source>
</evidence>
<dbReference type="Pfam" id="PF07992">
    <property type="entry name" value="Pyr_redox_2"/>
    <property type="match status" value="1"/>
</dbReference>
<evidence type="ECO:0000256" key="9">
    <source>
        <dbReference type="ARBA" id="ARBA00022827"/>
    </source>
</evidence>
<comment type="similarity">
    <text evidence="2 17">Belongs to the class-I pyridine nucleotide-disulfide oxidoreductase family.</text>
</comment>
<dbReference type="AlphaFoldDB" id="A0ABD5UUL0"/>
<evidence type="ECO:0000259" key="18">
    <source>
        <dbReference type="Pfam" id="PF02852"/>
    </source>
</evidence>
<evidence type="ECO:0000313" key="21">
    <source>
        <dbReference type="Proteomes" id="UP001596296"/>
    </source>
</evidence>
<dbReference type="EC" id="1.16.1.1" evidence="4"/>
<reference evidence="20 21" key="1">
    <citation type="journal article" date="2019" name="Int. J. Syst. Evol. Microbiol.">
        <title>The Global Catalogue of Microorganisms (GCM) 10K type strain sequencing project: providing services to taxonomists for standard genome sequencing and annotation.</title>
        <authorList>
            <consortium name="The Broad Institute Genomics Platform"/>
            <consortium name="The Broad Institute Genome Sequencing Center for Infectious Disease"/>
            <person name="Wu L."/>
            <person name="Ma J."/>
        </authorList>
    </citation>
    <scope>NUCLEOTIDE SEQUENCE [LARGE SCALE GENOMIC DNA]</scope>
    <source>
        <strain evidence="20 21">SKJ47</strain>
    </source>
</reference>
<evidence type="ECO:0000256" key="15">
    <source>
        <dbReference type="ARBA" id="ARBA00031725"/>
    </source>
</evidence>
<dbReference type="EMBL" id="JBHSXL010000002">
    <property type="protein sequence ID" value="MFC6891478.1"/>
    <property type="molecule type" value="Genomic_DNA"/>
</dbReference>
<keyword evidence="8" id="KW-0479">Metal-binding</keyword>
<feature type="domain" description="FAD/NAD(P)-binding" evidence="19">
    <location>
        <begin position="7"/>
        <end position="341"/>
    </location>
</feature>
<evidence type="ECO:0000259" key="19">
    <source>
        <dbReference type="Pfam" id="PF07992"/>
    </source>
</evidence>
<evidence type="ECO:0000256" key="12">
    <source>
        <dbReference type="ARBA" id="ARBA00023002"/>
    </source>
</evidence>
<dbReference type="PRINTS" id="PR00411">
    <property type="entry name" value="PNDRDTASEI"/>
</dbReference>
<comment type="cofactor">
    <cofactor evidence="1">
        <name>FAD</name>
        <dbReference type="ChEBI" id="CHEBI:57692"/>
    </cofactor>
</comment>
<evidence type="ECO:0000256" key="16">
    <source>
        <dbReference type="ARBA" id="ARBA00048984"/>
    </source>
</evidence>
<dbReference type="GO" id="GO:0046689">
    <property type="term" value="P:response to mercury ion"/>
    <property type="evidence" value="ECO:0007669"/>
    <property type="project" value="UniProtKB-KW"/>
</dbReference>
<dbReference type="SUPFAM" id="SSF51905">
    <property type="entry name" value="FAD/NAD(P)-binding domain"/>
    <property type="match status" value="1"/>
</dbReference>
<keyword evidence="10" id="KW-0521">NADP</keyword>
<comment type="subunit">
    <text evidence="3">Homodimer.</text>
</comment>
<evidence type="ECO:0000256" key="14">
    <source>
        <dbReference type="ARBA" id="ARBA00023284"/>
    </source>
</evidence>
<dbReference type="GO" id="GO:0016152">
    <property type="term" value="F:mercury (II) reductase (NADP+) activity"/>
    <property type="evidence" value="ECO:0007669"/>
    <property type="project" value="UniProtKB-EC"/>
</dbReference>
<keyword evidence="21" id="KW-1185">Reference proteome</keyword>
<dbReference type="SUPFAM" id="SSF55424">
    <property type="entry name" value="FAD/NAD-linked reductases, dimerisation (C-terminal) domain"/>
    <property type="match status" value="1"/>
</dbReference>
<keyword evidence="6" id="KW-0475">Mercuric resistance</keyword>
<evidence type="ECO:0000256" key="7">
    <source>
        <dbReference type="ARBA" id="ARBA00022630"/>
    </source>
</evidence>
<keyword evidence="12 17" id="KW-0560">Oxidoreductase</keyword>
<dbReference type="InterPro" id="IPR004099">
    <property type="entry name" value="Pyr_nucl-diS_OxRdtase_dimer"/>
</dbReference>
<name>A0ABD5UUL0_9EURY</name>
<dbReference type="FunFam" id="3.30.390.30:FF:000001">
    <property type="entry name" value="Dihydrolipoyl dehydrogenase"/>
    <property type="match status" value="1"/>
</dbReference>
<dbReference type="InterPro" id="IPR001100">
    <property type="entry name" value="Pyr_nuc-diS_OxRdtase"/>
</dbReference>
<protein>
    <recommendedName>
        <fullName evidence="5">Mercuric reductase</fullName>
        <ecNumber evidence="4">1.16.1.1</ecNumber>
    </recommendedName>
    <alternativeName>
        <fullName evidence="15">Hg(II) reductase</fullName>
    </alternativeName>
</protein>
<dbReference type="InterPro" id="IPR012999">
    <property type="entry name" value="Pyr_OxRdtase_I_AS"/>
</dbReference>
<dbReference type="PROSITE" id="PS00076">
    <property type="entry name" value="PYRIDINE_REDOX_1"/>
    <property type="match status" value="1"/>
</dbReference>
<dbReference type="Gene3D" id="3.30.390.30">
    <property type="match status" value="1"/>
</dbReference>
<dbReference type="InterPro" id="IPR016156">
    <property type="entry name" value="FAD/NAD-linked_Rdtase_dimer_sf"/>
</dbReference>
<evidence type="ECO:0000256" key="13">
    <source>
        <dbReference type="ARBA" id="ARBA00023157"/>
    </source>
</evidence>
<evidence type="ECO:0000313" key="20">
    <source>
        <dbReference type="EMBL" id="MFC6891478.1"/>
    </source>
</evidence>
<keyword evidence="7 17" id="KW-0285">Flavoprotein</keyword>
<accession>A0ABD5UUL0</accession>
<keyword evidence="14 17" id="KW-0676">Redox-active center</keyword>
<comment type="catalytic activity">
    <reaction evidence="16">
        <text>Hg + NADP(+) + H(+) = Hg(2+) + NADPH</text>
        <dbReference type="Rhea" id="RHEA:23856"/>
        <dbReference type="ChEBI" id="CHEBI:15378"/>
        <dbReference type="ChEBI" id="CHEBI:16170"/>
        <dbReference type="ChEBI" id="CHEBI:16793"/>
        <dbReference type="ChEBI" id="CHEBI:57783"/>
        <dbReference type="ChEBI" id="CHEBI:58349"/>
        <dbReference type="EC" id="1.16.1.1"/>
    </reaction>
</comment>
<dbReference type="InterPro" id="IPR023753">
    <property type="entry name" value="FAD/NAD-binding_dom"/>
</dbReference>
<evidence type="ECO:0000256" key="10">
    <source>
        <dbReference type="ARBA" id="ARBA00022857"/>
    </source>
</evidence>
<dbReference type="RefSeq" id="WP_379739753.1">
    <property type="nucleotide sequence ID" value="NZ_JBHSVN010000002.1"/>
</dbReference>
<proteinExistence type="inferred from homology"/>
<keyword evidence="11" id="KW-0476">Mercury</keyword>
<organism evidence="20 21">
    <name type="scientific">Halopenitus salinus</name>
    <dbReference type="NCBI Taxonomy" id="1198295"/>
    <lineage>
        <taxon>Archaea</taxon>
        <taxon>Methanobacteriati</taxon>
        <taxon>Methanobacteriota</taxon>
        <taxon>Stenosarchaea group</taxon>
        <taxon>Halobacteria</taxon>
        <taxon>Halobacteriales</taxon>
        <taxon>Haloferacaceae</taxon>
        <taxon>Halopenitus</taxon>
    </lineage>
</organism>
<keyword evidence="13" id="KW-1015">Disulfide bond</keyword>
<dbReference type="NCBIfam" id="TIGR02053">
    <property type="entry name" value="MerA"/>
    <property type="match status" value="1"/>
</dbReference>
<comment type="caution">
    <text evidence="20">The sequence shown here is derived from an EMBL/GenBank/DDBJ whole genome shotgun (WGS) entry which is preliminary data.</text>
</comment>
<keyword evidence="9 17" id="KW-0274">FAD</keyword>
<dbReference type="PANTHER" id="PTHR43014:SF4">
    <property type="entry name" value="PYRIDINE NUCLEOTIDE-DISULFIDE OXIDOREDUCTASE RCLA-RELATED"/>
    <property type="match status" value="1"/>
</dbReference>
<feature type="domain" description="Pyridine nucleotide-disulphide oxidoreductase dimerisation" evidence="18">
    <location>
        <begin position="361"/>
        <end position="469"/>
    </location>
</feature>
<dbReference type="Proteomes" id="UP001596296">
    <property type="component" value="Unassembled WGS sequence"/>
</dbReference>
<evidence type="ECO:0000256" key="6">
    <source>
        <dbReference type="ARBA" id="ARBA00022466"/>
    </source>
</evidence>
<dbReference type="InterPro" id="IPR021179">
    <property type="entry name" value="Mercury_reductase_MerA"/>
</dbReference>
<dbReference type="PRINTS" id="PR00368">
    <property type="entry name" value="FADPNR"/>
</dbReference>